<dbReference type="GO" id="GO:0071763">
    <property type="term" value="P:nuclear membrane organization"/>
    <property type="evidence" value="ECO:0007669"/>
    <property type="project" value="TreeGrafter"/>
</dbReference>
<accession>A0A8N4EYJ8</accession>
<dbReference type="PANTHER" id="PTHR33416">
    <property type="entry name" value="NUCLEAR PORE COMPLEX PROTEIN NUP1"/>
    <property type="match status" value="1"/>
</dbReference>
<feature type="compositionally biased region" description="Low complexity" evidence="1">
    <location>
        <begin position="381"/>
        <end position="391"/>
    </location>
</feature>
<organism evidence="2 3">
    <name type="scientific">Elaeis guineensis var. tenera</name>
    <name type="common">Oil palm</name>
    <dbReference type="NCBI Taxonomy" id="51953"/>
    <lineage>
        <taxon>Eukaryota</taxon>
        <taxon>Viridiplantae</taxon>
        <taxon>Streptophyta</taxon>
        <taxon>Embryophyta</taxon>
        <taxon>Tracheophyta</taxon>
        <taxon>Spermatophyta</taxon>
        <taxon>Magnoliopsida</taxon>
        <taxon>Liliopsida</taxon>
        <taxon>Arecaceae</taxon>
        <taxon>Arecoideae</taxon>
        <taxon>Cocoseae</taxon>
        <taxon>Elaeidinae</taxon>
        <taxon>Elaeis</taxon>
    </lineage>
</organism>
<gene>
    <name evidence="3" type="primary">LOC105034972</name>
</gene>
<protein>
    <submittedName>
        <fullName evidence="3">Nuclear pore complex protein NUP1 isoform X2</fullName>
    </submittedName>
</protein>
<feature type="region of interest" description="Disordered" evidence="1">
    <location>
        <begin position="1"/>
        <end position="40"/>
    </location>
</feature>
<evidence type="ECO:0000256" key="1">
    <source>
        <dbReference type="SAM" id="MobiDB-lite"/>
    </source>
</evidence>
<sequence length="1124" mass="115660">MATAGYGGGIGGKFRRRPHRRAATTPYDRPPAVARGLRGRTAEAGRNGWLSKLVDPASRFIASSTSRIFSSVFGKRLALPEAPEGNHQSSQEAPEVACTLLYPSSKLLENERNGAEQTNNPDTSGISELEELLKQKTFTRVEFDYLTQLLRSRTFEPDRSKPTTNKEEKEETVVSAQDNGVGCSKSFQDFSTPSKSLMIPEVEAASPAELAKAYMGSRSSKVPFSALSLRSQVFRGDKTMPRNAPCISKPFDPSVVPKSVVRFSETPDLPENGYMAPRGRSAIYRMSRSPYFKAHPTTNVKGAGPSNNVSHGPSSSHQTLASTMHSGGRQVFENMKDINSSKPLDKEGNDNLDAVDDSLLLDIRNTPPQNPVKVEENGPIKSSVSGVKSASESNSADDALVRVADFMPGNSSAHVGISDSAAFPSQKNPAFKMIAPEDSLDLDDDNNNKDTSGPVSTIVDNVELKILKHEDVTSEPVTAKRFLIASSKYTPFPSSISAGEADMKGSVGPVISEKSTGFTFPVAPAPSIHSQPPPKPAMPSPLVDRPASQKEQTAAPFSFGSKDEPTFTFSSTVSTTGFSETDGLKIGVSNDSSSIVDNNSKLNLCGEMQQAGDLIKSVGTEVSSVISTSTTPRVFAFGASTAPSLSNGSLRSSSNFSFSTSPAVTFSAGTASSIFSTSPSSATGCNGLSVSPAAPIFSMVPVLQFGSSTSKGFLISVSSQYKSDNMDMGAKPTKASPFSLNSSAQGTFSFSSTGSSNSSALTVPSAFSNTGSDLSVAATLCASSSMGSSSTAPAPSMSASQSVLGPSSAFSDTTSISGFSSSGQSGSLSPSVAASNSQNFAASFGATTASFGIQSTQTGSWVSHISQSSASPFGPSLSAPTFGLSATSSSGFGSSPFGHASGTKSFSSSSGFSVSAGANSSSPGTSSSAATTSLFSSSSLPSTSSVFGTGFGSSVSPSTGFSFGLSTSALGSSSTFGSSSGSAFSFTSAGSTPTPLFSAQPVFGMSTAAAGFSSGSTGTDQMNVEDSMADDTNQAEVSMVSAFAQPSSSLAAPVFGAPANLSGGSPIFQFGSHLNSSIPQNPSPFQAAGNLELPPGGSFSLGSGGGDKSGRKFVKVRRDKQRKK</sequence>
<dbReference type="AlphaFoldDB" id="A0A8N4EYJ8"/>
<evidence type="ECO:0000313" key="3">
    <source>
        <dbReference type="RefSeq" id="XP_029117619.1"/>
    </source>
</evidence>
<feature type="compositionally biased region" description="Basic residues" evidence="1">
    <location>
        <begin position="13"/>
        <end position="22"/>
    </location>
</feature>
<proteinExistence type="predicted"/>
<dbReference type="RefSeq" id="XP_029117619.1">
    <property type="nucleotide sequence ID" value="XM_029261786.1"/>
</dbReference>
<evidence type="ECO:0000313" key="2">
    <source>
        <dbReference type="Proteomes" id="UP000504607"/>
    </source>
</evidence>
<feature type="compositionally biased region" description="Basic residues" evidence="1">
    <location>
        <begin position="1111"/>
        <end position="1124"/>
    </location>
</feature>
<dbReference type="PANTHER" id="PTHR33416:SF20">
    <property type="entry name" value="NUCLEAR PORE COMPLEX PROTEIN NUP1"/>
    <property type="match status" value="1"/>
</dbReference>
<feature type="region of interest" description="Disordered" evidence="1">
    <location>
        <begin position="365"/>
        <end position="391"/>
    </location>
</feature>
<reference evidence="3" key="1">
    <citation type="submission" date="2025-08" db="UniProtKB">
        <authorList>
            <consortium name="RefSeq"/>
        </authorList>
    </citation>
    <scope>IDENTIFICATION</scope>
</reference>
<dbReference type="GO" id="GO:0005635">
    <property type="term" value="C:nuclear envelope"/>
    <property type="evidence" value="ECO:0007669"/>
    <property type="project" value="TreeGrafter"/>
</dbReference>
<dbReference type="Proteomes" id="UP000504607">
    <property type="component" value="Unplaced"/>
</dbReference>
<feature type="region of interest" description="Disordered" evidence="1">
    <location>
        <begin position="1078"/>
        <end position="1124"/>
    </location>
</feature>
<feature type="region of interest" description="Disordered" evidence="1">
    <location>
        <begin position="156"/>
        <end position="176"/>
    </location>
</feature>
<feature type="region of interest" description="Disordered" evidence="1">
    <location>
        <begin position="525"/>
        <end position="562"/>
    </location>
</feature>
<keyword evidence="2" id="KW-1185">Reference proteome</keyword>
<feature type="region of interest" description="Disordered" evidence="1">
    <location>
        <begin position="301"/>
        <end position="325"/>
    </location>
</feature>
<feature type="compositionally biased region" description="Gly residues" evidence="1">
    <location>
        <begin position="1"/>
        <end position="12"/>
    </location>
</feature>
<name>A0A8N4EYJ8_ELAGV</name>
<feature type="compositionally biased region" description="Basic and acidic residues" evidence="1">
    <location>
        <begin position="156"/>
        <end position="172"/>
    </location>
</feature>